<sequence>MNQIARLPPNLSLADPPIAGGRRKRARPGVWGVLDLGSSKTVCLIARVEGDGEPRVLGFGWQRSRGIKGGNIVDLREAEATIRAAVAQAEEMADHKLTGVIVNLTCGQPDSRVQHIQWPIGGRAVTAADLRAVLAEARRRAEEEGRETVHAIPLGFTIDATPGVDDPRGMVCETLGARLHLVGAAQASLRNLGLALAACDLEVEELVSAPFAAALSTLVEDEKTIGATVVDMGGGATTIAVFQDGHLLHTSALPVGGWNVSNDLALGLTTTIIHAERVKTLHGGVLAGHDDGREFLPVPQVGEEEEQLARIPRSAIVGVIRPRLTETLELVRDRLEAAGLGPEVGKRVVLTGGASQLAGVRELAAEILGRPVRLGRPHQVRGLPETLHRPDFAATVGLLSWGAGEGRPPLDLDPPGPRPGLLSRLAEWWRERL</sequence>
<keyword evidence="1 5" id="KW-1003">Cell membrane</keyword>
<dbReference type="InterPro" id="IPR003494">
    <property type="entry name" value="SHS2_FtsA"/>
</dbReference>
<evidence type="ECO:0000256" key="2">
    <source>
        <dbReference type="ARBA" id="ARBA00022618"/>
    </source>
</evidence>
<keyword evidence="4 5" id="KW-0131">Cell cycle</keyword>
<keyword evidence="3 5" id="KW-0472">Membrane</keyword>
<dbReference type="NCBIfam" id="TIGR01174">
    <property type="entry name" value="ftsA"/>
    <property type="match status" value="1"/>
</dbReference>
<dbReference type="SUPFAM" id="SSF53067">
    <property type="entry name" value="Actin-like ATPase domain"/>
    <property type="match status" value="2"/>
</dbReference>
<evidence type="ECO:0000256" key="4">
    <source>
        <dbReference type="ARBA" id="ARBA00023306"/>
    </source>
</evidence>
<evidence type="ECO:0000313" key="8">
    <source>
        <dbReference type="EMBL" id="PZW37977.1"/>
    </source>
</evidence>
<dbReference type="Gene3D" id="3.30.420.40">
    <property type="match status" value="1"/>
</dbReference>
<name>A0A2W7HUS4_9PROT</name>
<organism evidence="8 9">
    <name type="scientific">Humitalea rosea</name>
    <dbReference type="NCBI Taxonomy" id="990373"/>
    <lineage>
        <taxon>Bacteria</taxon>
        <taxon>Pseudomonadati</taxon>
        <taxon>Pseudomonadota</taxon>
        <taxon>Alphaproteobacteria</taxon>
        <taxon>Acetobacterales</taxon>
        <taxon>Roseomonadaceae</taxon>
        <taxon>Humitalea</taxon>
    </lineage>
</organism>
<dbReference type="RefSeq" id="WP_111400391.1">
    <property type="nucleotide sequence ID" value="NZ_QKYU01000038.1"/>
</dbReference>
<dbReference type="InterPro" id="IPR043129">
    <property type="entry name" value="ATPase_NBD"/>
</dbReference>
<evidence type="ECO:0000256" key="5">
    <source>
        <dbReference type="HAMAP-Rule" id="MF_02033"/>
    </source>
</evidence>
<reference evidence="8 9" key="1">
    <citation type="submission" date="2018-06" db="EMBL/GenBank/DDBJ databases">
        <title>Genomic Encyclopedia of Archaeal and Bacterial Type Strains, Phase II (KMG-II): from individual species to whole genera.</title>
        <authorList>
            <person name="Goeker M."/>
        </authorList>
    </citation>
    <scope>NUCLEOTIDE SEQUENCE [LARGE SCALE GENOMIC DNA]</scope>
    <source>
        <strain evidence="8 9">DSM 24525</strain>
    </source>
</reference>
<comment type="subcellular location">
    <subcellularLocation>
        <location evidence="5">Cell membrane</location>
        <topology evidence="5">Peripheral membrane protein</topology>
        <orientation evidence="5">Cytoplasmic side</orientation>
    </subcellularLocation>
    <text evidence="5">Localizes to the Z ring in an FtsZ-dependent manner. Targeted to the membrane through a conserved C-terminal amphipathic helix.</text>
</comment>
<dbReference type="GO" id="GO:0032153">
    <property type="term" value="C:cell division site"/>
    <property type="evidence" value="ECO:0007669"/>
    <property type="project" value="UniProtKB-UniRule"/>
</dbReference>
<proteinExistence type="inferred from homology"/>
<evidence type="ECO:0000256" key="3">
    <source>
        <dbReference type="ARBA" id="ARBA00023136"/>
    </source>
</evidence>
<accession>A0A2W7HUS4</accession>
<dbReference type="SMART" id="SM00842">
    <property type="entry name" value="FtsA"/>
    <property type="match status" value="1"/>
</dbReference>
<gene>
    <name evidence="5" type="primary">ftsA</name>
    <name evidence="8" type="ORF">C8P66_1389</name>
</gene>
<evidence type="ECO:0000313" key="9">
    <source>
        <dbReference type="Proteomes" id="UP000249688"/>
    </source>
</evidence>
<dbReference type="Pfam" id="PF14450">
    <property type="entry name" value="FtsA"/>
    <property type="match status" value="1"/>
</dbReference>
<dbReference type="GO" id="GO:0009898">
    <property type="term" value="C:cytoplasmic side of plasma membrane"/>
    <property type="evidence" value="ECO:0007669"/>
    <property type="project" value="UniProtKB-UniRule"/>
</dbReference>
<comment type="function">
    <text evidence="5 6">Cell division protein that is involved in the assembly of the Z ring. May serve as a membrane anchor for the Z ring.</text>
</comment>
<keyword evidence="2 5" id="KW-0132">Cell division</keyword>
<dbReference type="OrthoDB" id="9810567at2"/>
<dbReference type="AlphaFoldDB" id="A0A2W7HUS4"/>
<dbReference type="Pfam" id="PF02491">
    <property type="entry name" value="SHS2_FTSA"/>
    <property type="match status" value="1"/>
</dbReference>
<keyword evidence="9" id="KW-1185">Reference proteome</keyword>
<evidence type="ECO:0000256" key="1">
    <source>
        <dbReference type="ARBA" id="ARBA00022475"/>
    </source>
</evidence>
<dbReference type="InterPro" id="IPR020823">
    <property type="entry name" value="Cell_div_FtsA"/>
</dbReference>
<dbReference type="CDD" id="cd24048">
    <property type="entry name" value="ASKHA_NBD_FtsA"/>
    <property type="match status" value="1"/>
</dbReference>
<dbReference type="InterPro" id="IPR050696">
    <property type="entry name" value="FtsA/MreB"/>
</dbReference>
<dbReference type="Proteomes" id="UP000249688">
    <property type="component" value="Unassembled WGS sequence"/>
</dbReference>
<dbReference type="GO" id="GO:0043093">
    <property type="term" value="P:FtsZ-dependent cytokinesis"/>
    <property type="evidence" value="ECO:0007669"/>
    <property type="project" value="UniProtKB-UniRule"/>
</dbReference>
<protein>
    <recommendedName>
        <fullName evidence="5 6">Cell division protein FtsA</fullName>
    </recommendedName>
</protein>
<feature type="domain" description="SHS2" evidence="7">
    <location>
        <begin position="31"/>
        <end position="217"/>
    </location>
</feature>
<dbReference type="HAMAP" id="MF_02033">
    <property type="entry name" value="FtsA"/>
    <property type="match status" value="1"/>
</dbReference>
<dbReference type="PIRSF" id="PIRSF003101">
    <property type="entry name" value="FtsA"/>
    <property type="match status" value="1"/>
</dbReference>
<evidence type="ECO:0000256" key="6">
    <source>
        <dbReference type="PIRNR" id="PIRNR003101"/>
    </source>
</evidence>
<comment type="subunit">
    <text evidence="5">Self-interacts. Interacts with FtsZ.</text>
</comment>
<comment type="caution">
    <text evidence="8">The sequence shown here is derived from an EMBL/GenBank/DDBJ whole genome shotgun (WGS) entry which is preliminary data.</text>
</comment>
<dbReference type="PANTHER" id="PTHR32432:SF4">
    <property type="entry name" value="CELL DIVISION PROTEIN FTSA"/>
    <property type="match status" value="1"/>
</dbReference>
<evidence type="ECO:0000259" key="7">
    <source>
        <dbReference type="SMART" id="SM00842"/>
    </source>
</evidence>
<dbReference type="EMBL" id="QKYU01000038">
    <property type="protein sequence ID" value="PZW37977.1"/>
    <property type="molecule type" value="Genomic_DNA"/>
</dbReference>
<comment type="similarity">
    <text evidence="5 6">Belongs to the FtsA/MreB family.</text>
</comment>
<dbReference type="PANTHER" id="PTHR32432">
    <property type="entry name" value="CELL DIVISION PROTEIN FTSA-RELATED"/>
    <property type="match status" value="1"/>
</dbReference>